<evidence type="ECO:0000256" key="7">
    <source>
        <dbReference type="ARBA" id="ARBA00023136"/>
    </source>
</evidence>
<sequence>MAVILIAGLFGGFVRGYSGFGFALASMPVLTLVLSPITAVPAVFPLEFAIGLLTLPAERAHVDLRVLRWLALGAVLGTPLGMTVLTLLPAEIMRLVLGIAVAVAVFRAWRGEAAAKPQGRGKLAAIGFLSGCLNGGTAMSGPPVIVSLLGSNMPVLHARATLIAFIAMSAGFGLLLSASHGSYSAQIWWISLAMVPATALGCGLGMLAFSQFPRRLYRPTSLSLLAAAMSIAIVTASLAVFNKAML</sequence>
<evidence type="ECO:0000313" key="9">
    <source>
        <dbReference type="EMBL" id="MBB5048836.1"/>
    </source>
</evidence>
<dbReference type="PANTHER" id="PTHR30269">
    <property type="entry name" value="TRANSMEMBRANE PROTEIN YFCA"/>
    <property type="match status" value="1"/>
</dbReference>
<comment type="similarity">
    <text evidence="2 8">Belongs to the 4-toluene sulfonate uptake permease (TSUP) (TC 2.A.102) family.</text>
</comment>
<keyword evidence="3" id="KW-0813">Transport</keyword>
<gene>
    <name evidence="9" type="ORF">HNR60_003606</name>
</gene>
<evidence type="ECO:0000256" key="8">
    <source>
        <dbReference type="RuleBase" id="RU363041"/>
    </source>
</evidence>
<comment type="caution">
    <text evidence="9">The sequence shown here is derived from an EMBL/GenBank/DDBJ whole genome shotgun (WGS) entry which is preliminary data.</text>
</comment>
<keyword evidence="4 8" id="KW-1003">Cell membrane</keyword>
<dbReference type="EMBL" id="JACHIH010000026">
    <property type="protein sequence ID" value="MBB5048836.1"/>
    <property type="molecule type" value="Genomic_DNA"/>
</dbReference>
<keyword evidence="10" id="KW-1185">Reference proteome</keyword>
<feature type="transmembrane region" description="Helical" evidence="8">
    <location>
        <begin position="32"/>
        <end position="55"/>
    </location>
</feature>
<dbReference type="InterPro" id="IPR052017">
    <property type="entry name" value="TSUP"/>
</dbReference>
<protein>
    <recommendedName>
        <fullName evidence="8">Probable membrane transporter protein</fullName>
    </recommendedName>
</protein>
<comment type="subcellular location">
    <subcellularLocation>
        <location evidence="1 8">Cell membrane</location>
        <topology evidence="1 8">Multi-pass membrane protein</topology>
    </subcellularLocation>
</comment>
<reference evidence="9 10" key="1">
    <citation type="submission" date="2020-08" db="EMBL/GenBank/DDBJ databases">
        <title>Genomic Encyclopedia of Type Strains, Phase IV (KMG-IV): sequencing the most valuable type-strain genomes for metagenomic binning, comparative biology and taxonomic classification.</title>
        <authorList>
            <person name="Goeker M."/>
        </authorList>
    </citation>
    <scope>NUCLEOTIDE SEQUENCE [LARGE SCALE GENOMIC DNA]</scope>
    <source>
        <strain evidence="9 10">DSM 12706</strain>
    </source>
</reference>
<dbReference type="Proteomes" id="UP000542353">
    <property type="component" value="Unassembled WGS sequence"/>
</dbReference>
<dbReference type="AlphaFoldDB" id="A0A7W7Z6C3"/>
<keyword evidence="6 8" id="KW-1133">Transmembrane helix</keyword>
<dbReference type="GO" id="GO:0005886">
    <property type="term" value="C:plasma membrane"/>
    <property type="evidence" value="ECO:0007669"/>
    <property type="project" value="UniProtKB-SubCell"/>
</dbReference>
<evidence type="ECO:0000256" key="1">
    <source>
        <dbReference type="ARBA" id="ARBA00004651"/>
    </source>
</evidence>
<feature type="transmembrane region" description="Helical" evidence="8">
    <location>
        <begin position="188"/>
        <end position="209"/>
    </location>
</feature>
<dbReference type="PANTHER" id="PTHR30269:SF37">
    <property type="entry name" value="MEMBRANE TRANSPORTER PROTEIN"/>
    <property type="match status" value="1"/>
</dbReference>
<dbReference type="Pfam" id="PF01925">
    <property type="entry name" value="TauE"/>
    <property type="match status" value="1"/>
</dbReference>
<feature type="transmembrane region" description="Helical" evidence="8">
    <location>
        <begin position="221"/>
        <end position="241"/>
    </location>
</feature>
<dbReference type="RefSeq" id="WP_184260036.1">
    <property type="nucleotide sequence ID" value="NZ_JACHIH010000026.1"/>
</dbReference>
<evidence type="ECO:0000256" key="2">
    <source>
        <dbReference type="ARBA" id="ARBA00009142"/>
    </source>
</evidence>
<keyword evidence="5 8" id="KW-0812">Transmembrane</keyword>
<organism evidence="9 10">
    <name type="scientific">Rhodopseudomonas rhenobacensis</name>
    <dbReference type="NCBI Taxonomy" id="87461"/>
    <lineage>
        <taxon>Bacteria</taxon>
        <taxon>Pseudomonadati</taxon>
        <taxon>Pseudomonadota</taxon>
        <taxon>Alphaproteobacteria</taxon>
        <taxon>Hyphomicrobiales</taxon>
        <taxon>Nitrobacteraceae</taxon>
        <taxon>Rhodopseudomonas</taxon>
    </lineage>
</organism>
<accession>A0A7W7Z6C3</accession>
<evidence type="ECO:0000256" key="6">
    <source>
        <dbReference type="ARBA" id="ARBA00022989"/>
    </source>
</evidence>
<feature type="transmembrane region" description="Helical" evidence="8">
    <location>
        <begin position="121"/>
        <end position="145"/>
    </location>
</feature>
<feature type="transmembrane region" description="Helical" evidence="8">
    <location>
        <begin position="92"/>
        <end position="109"/>
    </location>
</feature>
<evidence type="ECO:0000256" key="3">
    <source>
        <dbReference type="ARBA" id="ARBA00022448"/>
    </source>
</evidence>
<evidence type="ECO:0000256" key="4">
    <source>
        <dbReference type="ARBA" id="ARBA00022475"/>
    </source>
</evidence>
<keyword evidence="7 8" id="KW-0472">Membrane</keyword>
<name>A0A7W7Z6C3_9BRAD</name>
<evidence type="ECO:0000313" key="10">
    <source>
        <dbReference type="Proteomes" id="UP000542353"/>
    </source>
</evidence>
<evidence type="ECO:0000256" key="5">
    <source>
        <dbReference type="ARBA" id="ARBA00022692"/>
    </source>
</evidence>
<dbReference type="InterPro" id="IPR002781">
    <property type="entry name" value="TM_pro_TauE-like"/>
</dbReference>
<proteinExistence type="inferred from homology"/>
<feature type="transmembrane region" description="Helical" evidence="8">
    <location>
        <begin position="67"/>
        <end position="86"/>
    </location>
</feature>
<feature type="transmembrane region" description="Helical" evidence="8">
    <location>
        <begin position="157"/>
        <end position="176"/>
    </location>
</feature>